<feature type="chain" id="PRO_5027601858" evidence="1">
    <location>
        <begin position="24"/>
        <end position="195"/>
    </location>
</feature>
<evidence type="ECO:0000256" key="1">
    <source>
        <dbReference type="SAM" id="SignalP"/>
    </source>
</evidence>
<feature type="domain" description="Fimbrial-type adhesion" evidence="2">
    <location>
        <begin position="36"/>
        <end position="194"/>
    </location>
</feature>
<dbReference type="GO" id="GO:0043709">
    <property type="term" value="P:cell adhesion involved in single-species biofilm formation"/>
    <property type="evidence" value="ECO:0007669"/>
    <property type="project" value="TreeGrafter"/>
</dbReference>
<evidence type="ECO:0000259" key="2">
    <source>
        <dbReference type="Pfam" id="PF00419"/>
    </source>
</evidence>
<protein>
    <submittedName>
        <fullName evidence="3">Fimbrial protein</fullName>
    </submittedName>
</protein>
<sequence length="195" mass="20411">MFRKTLIAATAIMATISTASVYADVINNKDFGGGTITFHGSVTESPCSIAPGDEKLDINLGQVSKSMLSAADKGSTPVDIKIHLNSCQFEATGGQTPPNPDYGKFSKVDVEFANYNSSDATKGLLHNDGDATNVDVQLLDALGQPVKLNRVTTSATAQQLTGTAGEITLKARMLASGVATSGSVNATVNYKLKYF</sequence>
<reference evidence="3" key="1">
    <citation type="journal article" date="2018" name="Genome Biol.">
        <title>SKESA: strategic k-mer extension for scrupulous assemblies.</title>
        <authorList>
            <person name="Souvorov A."/>
            <person name="Agarwala R."/>
            <person name="Lipman D.J."/>
        </authorList>
    </citation>
    <scope>NUCLEOTIDE SEQUENCE</scope>
    <source>
        <strain evidence="3">MA.CCC_P4</strain>
    </source>
</reference>
<dbReference type="PANTHER" id="PTHR33420:SF11">
    <property type="entry name" value="FIMBRIAL-LIKE PROTEIN"/>
    <property type="match status" value="1"/>
</dbReference>
<gene>
    <name evidence="3" type="ORF">G8N70_003132</name>
</gene>
<dbReference type="GO" id="GO:0009289">
    <property type="term" value="C:pilus"/>
    <property type="evidence" value="ECO:0007669"/>
    <property type="project" value="InterPro"/>
</dbReference>
<dbReference type="AlphaFoldDB" id="A0A744CCV2"/>
<accession>A0A744CCV2</accession>
<name>A0A744CCV2_SALER</name>
<dbReference type="EMBL" id="DAAUQJ010000006">
    <property type="protein sequence ID" value="HAF2412798.1"/>
    <property type="molecule type" value="Genomic_DNA"/>
</dbReference>
<keyword evidence="1" id="KW-0732">Signal</keyword>
<reference evidence="3" key="2">
    <citation type="submission" date="2020-02" db="EMBL/GenBank/DDBJ databases">
        <authorList>
            <consortium name="NCBI Pathogen Detection Project"/>
        </authorList>
    </citation>
    <scope>NUCLEOTIDE SEQUENCE</scope>
    <source>
        <strain evidence="3">MA.CCC_P4</strain>
    </source>
</reference>
<dbReference type="InterPro" id="IPR000259">
    <property type="entry name" value="Adhesion_dom_fimbrial"/>
</dbReference>
<feature type="signal peptide" evidence="1">
    <location>
        <begin position="1"/>
        <end position="23"/>
    </location>
</feature>
<dbReference type="SUPFAM" id="SSF49401">
    <property type="entry name" value="Bacterial adhesins"/>
    <property type="match status" value="1"/>
</dbReference>
<organism evidence="3">
    <name type="scientific">Salmonella enterica</name>
    <name type="common">Salmonella choleraesuis</name>
    <dbReference type="NCBI Taxonomy" id="28901"/>
    <lineage>
        <taxon>Bacteria</taxon>
        <taxon>Pseudomonadati</taxon>
        <taxon>Pseudomonadota</taxon>
        <taxon>Gammaproteobacteria</taxon>
        <taxon>Enterobacterales</taxon>
        <taxon>Enterobacteriaceae</taxon>
        <taxon>Salmonella</taxon>
    </lineage>
</organism>
<dbReference type="Gene3D" id="2.60.40.1090">
    <property type="entry name" value="Fimbrial-type adhesion domain"/>
    <property type="match status" value="1"/>
</dbReference>
<dbReference type="PANTHER" id="PTHR33420">
    <property type="entry name" value="FIMBRIAL SUBUNIT ELFA-RELATED"/>
    <property type="match status" value="1"/>
</dbReference>
<dbReference type="InterPro" id="IPR050263">
    <property type="entry name" value="Bact_Fimbrial_Adh_Pro"/>
</dbReference>
<dbReference type="Pfam" id="PF00419">
    <property type="entry name" value="Fimbrial"/>
    <property type="match status" value="1"/>
</dbReference>
<evidence type="ECO:0000313" key="3">
    <source>
        <dbReference type="EMBL" id="HAF2412798.1"/>
    </source>
</evidence>
<dbReference type="InterPro" id="IPR008966">
    <property type="entry name" value="Adhesion_dom_sf"/>
</dbReference>
<dbReference type="InterPro" id="IPR036937">
    <property type="entry name" value="Adhesion_dom_fimbrial_sf"/>
</dbReference>
<comment type="caution">
    <text evidence="3">The sequence shown here is derived from an EMBL/GenBank/DDBJ whole genome shotgun (WGS) entry which is preliminary data.</text>
</comment>
<proteinExistence type="predicted"/>